<keyword evidence="2" id="KW-0472">Membrane</keyword>
<feature type="transmembrane region" description="Helical" evidence="2">
    <location>
        <begin position="112"/>
        <end position="134"/>
    </location>
</feature>
<dbReference type="AlphaFoldDB" id="A0A835YJA6"/>
<sequence length="135" mass="15222">MTHVKAAVAEATAQHTEFLVTKQDLVNLHSDLGEKTFNATMKFDIAQRHMREIHQKDMQNLRADLMAADQANIGVLQTELANMERASLRRREMDEQRYAALQAETASVERRILQYGLGTLVTLATLALGVARIFK</sequence>
<evidence type="ECO:0000256" key="1">
    <source>
        <dbReference type="SAM" id="Coils"/>
    </source>
</evidence>
<keyword evidence="2" id="KW-0812">Transmembrane</keyword>
<gene>
    <name evidence="3" type="ORF">JKP88DRAFT_227977</name>
</gene>
<dbReference type="OrthoDB" id="889336at2759"/>
<dbReference type="EMBL" id="JAFCMP010000539">
    <property type="protein sequence ID" value="KAG5176205.1"/>
    <property type="molecule type" value="Genomic_DNA"/>
</dbReference>
<reference evidence="3" key="1">
    <citation type="submission" date="2021-02" db="EMBL/GenBank/DDBJ databases">
        <title>First Annotated Genome of the Yellow-green Alga Tribonema minus.</title>
        <authorList>
            <person name="Mahan K.M."/>
        </authorList>
    </citation>
    <scope>NUCLEOTIDE SEQUENCE</scope>
    <source>
        <strain evidence="3">UTEX B ZZ1240</strain>
    </source>
</reference>
<accession>A0A835YJA6</accession>
<evidence type="ECO:0000256" key="2">
    <source>
        <dbReference type="SAM" id="Phobius"/>
    </source>
</evidence>
<evidence type="ECO:0000313" key="4">
    <source>
        <dbReference type="Proteomes" id="UP000664859"/>
    </source>
</evidence>
<organism evidence="3 4">
    <name type="scientific">Tribonema minus</name>
    <dbReference type="NCBI Taxonomy" id="303371"/>
    <lineage>
        <taxon>Eukaryota</taxon>
        <taxon>Sar</taxon>
        <taxon>Stramenopiles</taxon>
        <taxon>Ochrophyta</taxon>
        <taxon>PX clade</taxon>
        <taxon>Xanthophyceae</taxon>
        <taxon>Tribonematales</taxon>
        <taxon>Tribonemataceae</taxon>
        <taxon>Tribonema</taxon>
    </lineage>
</organism>
<dbReference type="Proteomes" id="UP000664859">
    <property type="component" value="Unassembled WGS sequence"/>
</dbReference>
<feature type="coiled-coil region" evidence="1">
    <location>
        <begin position="51"/>
        <end position="96"/>
    </location>
</feature>
<keyword evidence="1" id="KW-0175">Coiled coil</keyword>
<proteinExistence type="predicted"/>
<evidence type="ECO:0000313" key="3">
    <source>
        <dbReference type="EMBL" id="KAG5176205.1"/>
    </source>
</evidence>
<name>A0A835YJA6_9STRA</name>
<protein>
    <submittedName>
        <fullName evidence="3">Uncharacterized protein</fullName>
    </submittedName>
</protein>
<comment type="caution">
    <text evidence="3">The sequence shown here is derived from an EMBL/GenBank/DDBJ whole genome shotgun (WGS) entry which is preliminary data.</text>
</comment>
<keyword evidence="4" id="KW-1185">Reference proteome</keyword>
<keyword evidence="2" id="KW-1133">Transmembrane helix</keyword>